<protein>
    <submittedName>
        <fullName evidence="1">Uncharacterized protein</fullName>
    </submittedName>
</protein>
<dbReference type="AlphaFoldDB" id="A0A0A9H023"/>
<proteinExistence type="predicted"/>
<evidence type="ECO:0000313" key="1">
    <source>
        <dbReference type="EMBL" id="JAE26228.1"/>
    </source>
</evidence>
<accession>A0A0A9H023</accession>
<reference evidence="1" key="1">
    <citation type="submission" date="2014-09" db="EMBL/GenBank/DDBJ databases">
        <authorList>
            <person name="Magalhaes I.L.F."/>
            <person name="Oliveira U."/>
            <person name="Santos F.R."/>
            <person name="Vidigal T.H.D.A."/>
            <person name="Brescovit A.D."/>
            <person name="Santos A.J."/>
        </authorList>
    </citation>
    <scope>NUCLEOTIDE SEQUENCE</scope>
    <source>
        <tissue evidence="1">Shoot tissue taken approximately 20 cm above the soil surface</tissue>
    </source>
</reference>
<dbReference type="EMBL" id="GBRH01171668">
    <property type="protein sequence ID" value="JAE26228.1"/>
    <property type="molecule type" value="Transcribed_RNA"/>
</dbReference>
<reference evidence="1" key="2">
    <citation type="journal article" date="2015" name="Data Brief">
        <title>Shoot transcriptome of the giant reed, Arundo donax.</title>
        <authorList>
            <person name="Barrero R.A."/>
            <person name="Guerrero F.D."/>
            <person name="Moolhuijzen P."/>
            <person name="Goolsby J.A."/>
            <person name="Tidwell J."/>
            <person name="Bellgard S.E."/>
            <person name="Bellgard M.I."/>
        </authorList>
    </citation>
    <scope>NUCLEOTIDE SEQUENCE</scope>
    <source>
        <tissue evidence="1">Shoot tissue taken approximately 20 cm above the soil surface</tissue>
    </source>
</reference>
<name>A0A0A9H023_ARUDO</name>
<organism evidence="1">
    <name type="scientific">Arundo donax</name>
    <name type="common">Giant reed</name>
    <name type="synonym">Donax arundinaceus</name>
    <dbReference type="NCBI Taxonomy" id="35708"/>
    <lineage>
        <taxon>Eukaryota</taxon>
        <taxon>Viridiplantae</taxon>
        <taxon>Streptophyta</taxon>
        <taxon>Embryophyta</taxon>
        <taxon>Tracheophyta</taxon>
        <taxon>Spermatophyta</taxon>
        <taxon>Magnoliopsida</taxon>
        <taxon>Liliopsida</taxon>
        <taxon>Poales</taxon>
        <taxon>Poaceae</taxon>
        <taxon>PACMAD clade</taxon>
        <taxon>Arundinoideae</taxon>
        <taxon>Arundineae</taxon>
        <taxon>Arundo</taxon>
    </lineage>
</organism>
<sequence length="65" mass="7662">MSEKARAMWIATKHGCHGFRIYLPEAYHLEQSDILTSINKKPVGEHKQTDAKSRYEETYVRKLRI</sequence>